<dbReference type="PANTHER" id="PTHR33463">
    <property type="entry name" value="NB-ARC DOMAIN-CONTAINING PROTEIN-RELATED"/>
    <property type="match status" value="1"/>
</dbReference>
<name>A0A6V7QDF8_ANACO</name>
<feature type="region of interest" description="Disordered" evidence="1">
    <location>
        <begin position="40"/>
        <end position="61"/>
    </location>
</feature>
<organism evidence="3">
    <name type="scientific">Ananas comosus var. bracteatus</name>
    <name type="common">red pineapple</name>
    <dbReference type="NCBI Taxonomy" id="296719"/>
    <lineage>
        <taxon>Eukaryota</taxon>
        <taxon>Viridiplantae</taxon>
        <taxon>Streptophyta</taxon>
        <taxon>Embryophyta</taxon>
        <taxon>Tracheophyta</taxon>
        <taxon>Spermatophyta</taxon>
        <taxon>Magnoliopsida</taxon>
        <taxon>Liliopsida</taxon>
        <taxon>Poales</taxon>
        <taxon>Bromeliaceae</taxon>
        <taxon>Bromelioideae</taxon>
        <taxon>Ananas</taxon>
    </lineage>
</organism>
<evidence type="ECO:0000259" key="2">
    <source>
        <dbReference type="Pfam" id="PF23247"/>
    </source>
</evidence>
<dbReference type="EMBL" id="LR862135">
    <property type="protein sequence ID" value="CAD1841224.1"/>
    <property type="molecule type" value="Genomic_DNA"/>
</dbReference>
<gene>
    <name evidence="3" type="ORF">CB5_LOCUS24435</name>
</gene>
<evidence type="ECO:0000256" key="1">
    <source>
        <dbReference type="SAM" id="MobiDB-lite"/>
    </source>
</evidence>
<evidence type="ECO:0000313" key="3">
    <source>
        <dbReference type="EMBL" id="CAD1841224.1"/>
    </source>
</evidence>
<dbReference type="Pfam" id="PF23247">
    <property type="entry name" value="LRR_RPS2"/>
    <property type="match status" value="1"/>
</dbReference>
<dbReference type="AlphaFoldDB" id="A0A6V7QDF8"/>
<accession>A0A6V7QDF8</accession>
<dbReference type="PANTHER" id="PTHR33463:SF28">
    <property type="entry name" value="VTA1_CALLOSE SYNTHASE N-TERMINAL DOMAIN-CONTAINING PROTEIN"/>
    <property type="match status" value="1"/>
</dbReference>
<dbReference type="InterPro" id="IPR032675">
    <property type="entry name" value="LRR_dom_sf"/>
</dbReference>
<proteinExistence type="predicted"/>
<reference evidence="3" key="1">
    <citation type="submission" date="2020-07" db="EMBL/GenBank/DDBJ databases">
        <authorList>
            <person name="Lin J."/>
        </authorList>
    </citation>
    <scope>NUCLEOTIDE SEQUENCE</scope>
</reference>
<dbReference type="Gene3D" id="3.80.10.10">
    <property type="entry name" value="Ribonuclease Inhibitor"/>
    <property type="match status" value="1"/>
</dbReference>
<dbReference type="SUPFAM" id="SSF52058">
    <property type="entry name" value="L domain-like"/>
    <property type="match status" value="1"/>
</dbReference>
<sequence>MPPKKIKVDTYQELERKVLECVCVTSAYATSASVDGGSWGVRRSPAGGGSGREEGEGAHAPAVRHGAVDRLEGICVWRVISLSEARARHFWKGRMCSFQYRTIVRQLVRYLSACMRIAEAVEIARYINESGGTAGRLQLQATPVDSPQVPPGLEFFDKNSWTYSFARLKQLYLLGCEQLHRVELQRLPGLLDELYLDNYNNTCSVDRSSPSASPLNNHIEVDGGNHRSLIEEESFRKFMRFAESLFVHENTSALAVDVSMSSLKCFRIENRPNMEFVFADWDKGGDNVLVKLESMWLSHLPRLDAIRKRGIMVVPESYSQLKHIYLEFCTRLKYVLPSLSESDNLETIDIRYCGDLRAIYDGGDKRGAVPKLLPNLRSIHLEELPKLQHIYKPNICAPSLQDIVIRGCSSLRKLSLFDRSDGRSKRVVKISCEKDWWANLKWDEPEANYRSFLFDHKHCPCYKKPMKARWL</sequence>
<protein>
    <recommendedName>
        <fullName evidence="2">Disease resistance protein At4g27190-like leucine-rich repeats domain-containing protein</fullName>
    </recommendedName>
</protein>
<dbReference type="InterPro" id="IPR050905">
    <property type="entry name" value="Plant_NBS-LRR"/>
</dbReference>
<dbReference type="InterPro" id="IPR057135">
    <property type="entry name" value="At4g27190-like_LRR"/>
</dbReference>
<feature type="domain" description="Disease resistance protein At4g27190-like leucine-rich repeats" evidence="2">
    <location>
        <begin position="303"/>
        <end position="414"/>
    </location>
</feature>